<dbReference type="RefSeq" id="WP_104602802.1">
    <property type="nucleotide sequence ID" value="NZ_CP082218.1"/>
</dbReference>
<feature type="domain" description="Alpha galactosidase C-terminal" evidence="7">
    <location>
        <begin position="472"/>
        <end position="542"/>
    </location>
</feature>
<keyword evidence="3 5" id="KW-0378">Hydrolase</keyword>
<dbReference type="InterPro" id="IPR000111">
    <property type="entry name" value="Glyco_hydro_27/36_CS"/>
</dbReference>
<dbReference type="EC" id="3.2.1.22" evidence="5"/>
<dbReference type="InterPro" id="IPR002241">
    <property type="entry name" value="Glyco_hydro_27"/>
</dbReference>
<evidence type="ECO:0000256" key="4">
    <source>
        <dbReference type="ARBA" id="ARBA00023295"/>
    </source>
</evidence>
<evidence type="ECO:0000256" key="1">
    <source>
        <dbReference type="ARBA" id="ARBA00009743"/>
    </source>
</evidence>
<dbReference type="PANTHER" id="PTHR11452:SF75">
    <property type="entry name" value="ALPHA-GALACTOSIDASE MEL1"/>
    <property type="match status" value="1"/>
</dbReference>
<dbReference type="Gene3D" id="3.20.20.70">
    <property type="entry name" value="Aldolase class I"/>
    <property type="match status" value="1"/>
</dbReference>
<evidence type="ECO:0000256" key="5">
    <source>
        <dbReference type="RuleBase" id="RU361168"/>
    </source>
</evidence>
<keyword evidence="2" id="KW-0732">Signal</keyword>
<dbReference type="Pfam" id="PF17801">
    <property type="entry name" value="Melibiase_C"/>
    <property type="match status" value="1"/>
</dbReference>
<dbReference type="GO" id="GO:0004557">
    <property type="term" value="F:alpha-galactosidase activity"/>
    <property type="evidence" value="ECO:0007669"/>
    <property type="project" value="UniProtKB-EC"/>
</dbReference>
<evidence type="ECO:0000313" key="9">
    <source>
        <dbReference type="Proteomes" id="UP000239561"/>
    </source>
</evidence>
<keyword evidence="4 5" id="KW-0326">Glycosidase</keyword>
<dbReference type="InterPro" id="IPR041233">
    <property type="entry name" value="Melibiase_C"/>
</dbReference>
<comment type="caution">
    <text evidence="8">The sequence shown here is derived from an EMBL/GenBank/DDBJ whole genome shotgun (WGS) entry which is preliminary data.</text>
</comment>
<dbReference type="AlphaFoldDB" id="A0A2S7DU86"/>
<dbReference type="InterPro" id="IPR013785">
    <property type="entry name" value="Aldolase_TIM"/>
</dbReference>
<organism evidence="8 9">
    <name type="scientific">Xanthomonas cucurbitae</name>
    <dbReference type="NCBI Taxonomy" id="56453"/>
    <lineage>
        <taxon>Bacteria</taxon>
        <taxon>Pseudomonadati</taxon>
        <taxon>Pseudomonadota</taxon>
        <taxon>Gammaproteobacteria</taxon>
        <taxon>Lysobacterales</taxon>
        <taxon>Lysobacteraceae</taxon>
        <taxon>Xanthomonas</taxon>
    </lineage>
</organism>
<dbReference type="CDD" id="cd14792">
    <property type="entry name" value="GH27"/>
    <property type="match status" value="1"/>
</dbReference>
<keyword evidence="5" id="KW-1015">Disulfide bond</keyword>
<dbReference type="Proteomes" id="UP000239561">
    <property type="component" value="Unassembled WGS sequence"/>
</dbReference>
<dbReference type="Gene3D" id="2.60.40.1180">
    <property type="entry name" value="Golgi alpha-mannosidase II"/>
    <property type="match status" value="1"/>
</dbReference>
<dbReference type="Pfam" id="PF16499">
    <property type="entry name" value="Melibiase_2"/>
    <property type="match status" value="1"/>
</dbReference>
<evidence type="ECO:0000256" key="6">
    <source>
        <dbReference type="SAM" id="Phobius"/>
    </source>
</evidence>
<keyword evidence="6" id="KW-1133">Transmembrane helix</keyword>
<comment type="similarity">
    <text evidence="1 5">Belongs to the glycosyl hydrolase 27 family.</text>
</comment>
<keyword evidence="6" id="KW-0472">Membrane</keyword>
<evidence type="ECO:0000259" key="7">
    <source>
        <dbReference type="Pfam" id="PF17801"/>
    </source>
</evidence>
<dbReference type="InterPro" id="IPR013780">
    <property type="entry name" value="Glyco_hydro_b"/>
</dbReference>
<dbReference type="PROSITE" id="PS00512">
    <property type="entry name" value="ALPHA_GALACTOSIDASE"/>
    <property type="match status" value="1"/>
</dbReference>
<dbReference type="FunFam" id="3.20.20.70:FF:000197">
    <property type="entry name" value="Alpha-galactosidase"/>
    <property type="match status" value="1"/>
</dbReference>
<name>A0A2S7DU86_9XANT</name>
<keyword evidence="6" id="KW-0812">Transmembrane</keyword>
<sequence length="545" mass="59213">MSTARICRPGESSRLQRRGRVSPVSTRHLRLLRAAVVTTLLVIAVVLTAGCHGQVGAATAPAAQAPATALEGIWILGDGPSFPGARLLRIERRDGQLQGSITTDWYGDLPMNQLRIVDGVAQFQIDNGNARLPPLPWVASVRDGQLRVSGRIWHTEVDVVGRRGSAADAQRLAFHSAPLPPLQRLAPDGQARTPPMGWSSWNRFGDKIDAATIRAIADALVSSGLRDAGYRYVNIDDGWQGERDAAGVLHPNARFPDMRALADYVHARGLKLGLYSSPGPKTCAGYIGSYGHVEQDAATWAGWGIDYLKYDLCSGEGIFRSADTRRRAYQQMGQALRATGRPMVYSLCQYGRDSVGRWGREVGGHLWRTTGDIEDHYASMARIGFDSNGNPDDAGPGGWNDPDMLEIGNGGMQEEEYRTHMSLWALSAAPLLLGNDLRAMSPATLRLLRNQDVLAIDQDPLGRQGRAVRKADGIELWSKPLADGRVALGVFNRGTQARDVTFTPADAGLAHIAQVRDLWRGRRLGPSTRSVRVAAHGVVLLALRP</sequence>
<comment type="catalytic activity">
    <reaction evidence="5">
        <text>Hydrolysis of terminal, non-reducing alpha-D-galactose residues in alpha-D-galactosides, including galactose oligosaccharides, galactomannans and galactolipids.</text>
        <dbReference type="EC" id="3.2.1.22"/>
    </reaction>
</comment>
<feature type="transmembrane region" description="Helical" evidence="6">
    <location>
        <begin position="31"/>
        <end position="50"/>
    </location>
</feature>
<dbReference type="SUPFAM" id="SSF51011">
    <property type="entry name" value="Glycosyl hydrolase domain"/>
    <property type="match status" value="1"/>
</dbReference>
<dbReference type="SUPFAM" id="SSF51445">
    <property type="entry name" value="(Trans)glycosidases"/>
    <property type="match status" value="1"/>
</dbReference>
<reference evidence="8 9" key="1">
    <citation type="submission" date="2016-08" db="EMBL/GenBank/DDBJ databases">
        <authorList>
            <person name="Seilhamer J.J."/>
        </authorList>
    </citation>
    <scope>NUCLEOTIDE SEQUENCE [LARGE SCALE GENOMIC DNA]</scope>
    <source>
        <strain evidence="8 9">CFBP2542</strain>
    </source>
</reference>
<dbReference type="InterPro" id="IPR017853">
    <property type="entry name" value="GH"/>
</dbReference>
<dbReference type="PRINTS" id="PR00740">
    <property type="entry name" value="GLHYDRLASE27"/>
</dbReference>
<dbReference type="PANTHER" id="PTHR11452">
    <property type="entry name" value="ALPHA-GALACTOSIDASE/ALPHA-N-ACETYLGALACTOSAMINIDASE"/>
    <property type="match status" value="1"/>
</dbReference>
<protein>
    <recommendedName>
        <fullName evidence="5">Alpha-galactosidase</fullName>
        <ecNumber evidence="5">3.2.1.22</ecNumber>
    </recommendedName>
    <alternativeName>
        <fullName evidence="5">Melibiase</fullName>
    </alternativeName>
</protein>
<evidence type="ECO:0000256" key="3">
    <source>
        <dbReference type="ARBA" id="ARBA00022801"/>
    </source>
</evidence>
<dbReference type="GO" id="GO:0005975">
    <property type="term" value="P:carbohydrate metabolic process"/>
    <property type="evidence" value="ECO:0007669"/>
    <property type="project" value="InterPro"/>
</dbReference>
<dbReference type="EMBL" id="MDED01000008">
    <property type="protein sequence ID" value="PPU77394.1"/>
    <property type="molecule type" value="Genomic_DNA"/>
</dbReference>
<accession>A0A2S7DU86</accession>
<evidence type="ECO:0000313" key="8">
    <source>
        <dbReference type="EMBL" id="PPU77394.1"/>
    </source>
</evidence>
<gene>
    <name evidence="8" type="ORF">XcuCFBP2542_06200</name>
</gene>
<evidence type="ECO:0000256" key="2">
    <source>
        <dbReference type="ARBA" id="ARBA00022729"/>
    </source>
</evidence>
<proteinExistence type="inferred from homology"/>